<dbReference type="GO" id="GO:0032259">
    <property type="term" value="P:methylation"/>
    <property type="evidence" value="ECO:0007669"/>
    <property type="project" value="UniProtKB-KW"/>
</dbReference>
<evidence type="ECO:0000256" key="2">
    <source>
        <dbReference type="ARBA" id="ARBA00022679"/>
    </source>
</evidence>
<organism evidence="6 7">
    <name type="scientific">Archangium violaceum Cb vi76</name>
    <dbReference type="NCBI Taxonomy" id="1406225"/>
    <lineage>
        <taxon>Bacteria</taxon>
        <taxon>Pseudomonadati</taxon>
        <taxon>Myxococcota</taxon>
        <taxon>Myxococcia</taxon>
        <taxon>Myxococcales</taxon>
        <taxon>Cystobacterineae</taxon>
        <taxon>Archangiaceae</taxon>
        <taxon>Archangium</taxon>
    </lineage>
</organism>
<gene>
    <name evidence="6" type="ORF">Q664_42470</name>
</gene>
<dbReference type="EMBL" id="JPMI01000299">
    <property type="protein sequence ID" value="KFA88255.1"/>
    <property type="molecule type" value="Genomic_DNA"/>
</dbReference>
<dbReference type="SUPFAM" id="SSF82199">
    <property type="entry name" value="SET domain"/>
    <property type="match status" value="1"/>
</dbReference>
<dbReference type="Gene3D" id="3.90.1410.10">
    <property type="entry name" value="set domain protein methyltransferase, domain 1"/>
    <property type="match status" value="1"/>
</dbReference>
<dbReference type="PANTHER" id="PTHR13271">
    <property type="entry name" value="UNCHARACTERIZED PUTATIVE METHYLTRANSFERASE"/>
    <property type="match status" value="1"/>
</dbReference>
<accession>A0A084SIH0</accession>
<dbReference type="AlphaFoldDB" id="A0A084SIH0"/>
<dbReference type="PANTHER" id="PTHR13271:SF137">
    <property type="entry name" value="SET DOMAIN-CONTAINING PROTEIN"/>
    <property type="match status" value="1"/>
</dbReference>
<keyword evidence="1" id="KW-0489">Methyltransferase</keyword>
<dbReference type="RefSeq" id="WP_043409385.1">
    <property type="nucleotide sequence ID" value="NZ_JPMI01000299.1"/>
</dbReference>
<dbReference type="Pfam" id="PF09273">
    <property type="entry name" value="Rubis-subs-bind"/>
    <property type="match status" value="1"/>
</dbReference>
<dbReference type="InterPro" id="IPR046341">
    <property type="entry name" value="SET_dom_sf"/>
</dbReference>
<name>A0A084SIH0_9BACT</name>
<evidence type="ECO:0000256" key="3">
    <source>
        <dbReference type="ARBA" id="ARBA00022691"/>
    </source>
</evidence>
<dbReference type="GO" id="GO:0016279">
    <property type="term" value="F:protein-lysine N-methyltransferase activity"/>
    <property type="evidence" value="ECO:0007669"/>
    <property type="project" value="TreeGrafter"/>
</dbReference>
<proteinExistence type="predicted"/>
<feature type="region of interest" description="Disordered" evidence="4">
    <location>
        <begin position="1"/>
        <end position="21"/>
    </location>
</feature>
<dbReference type="CDD" id="cd10527">
    <property type="entry name" value="SET_LSMT"/>
    <property type="match status" value="1"/>
</dbReference>
<reference evidence="6 7" key="1">
    <citation type="submission" date="2014-07" db="EMBL/GenBank/DDBJ databases">
        <title>Draft Genome Sequence of Gephyronic Acid Producer, Cystobacter violaceus Strain Cb vi76.</title>
        <authorList>
            <person name="Stevens D.C."/>
            <person name="Young J."/>
            <person name="Carmichael R."/>
            <person name="Tan J."/>
            <person name="Taylor R.E."/>
        </authorList>
    </citation>
    <scope>NUCLEOTIDE SEQUENCE [LARGE SCALE GENOMIC DNA]</scope>
    <source>
        <strain evidence="6 7">Cb vi76</strain>
    </source>
</reference>
<dbReference type="Gene3D" id="3.90.1420.10">
    <property type="entry name" value="Rubisco LSMT, substrate-binding domain"/>
    <property type="match status" value="1"/>
</dbReference>
<dbReference type="InterPro" id="IPR015353">
    <property type="entry name" value="Rubisco_LSMT_subst-bd"/>
</dbReference>
<dbReference type="InterPro" id="IPR050600">
    <property type="entry name" value="SETD3_SETD6_MTase"/>
</dbReference>
<evidence type="ECO:0000256" key="1">
    <source>
        <dbReference type="ARBA" id="ARBA00022603"/>
    </source>
</evidence>
<comment type="caution">
    <text evidence="6">The sequence shown here is derived from an EMBL/GenBank/DDBJ whole genome shotgun (WGS) entry which is preliminary data.</text>
</comment>
<keyword evidence="3" id="KW-0949">S-adenosyl-L-methionine</keyword>
<evidence type="ECO:0000256" key="4">
    <source>
        <dbReference type="SAM" id="MobiDB-lite"/>
    </source>
</evidence>
<dbReference type="Proteomes" id="UP000028547">
    <property type="component" value="Unassembled WGS sequence"/>
</dbReference>
<protein>
    <recommendedName>
        <fullName evidence="5">Rubisco LSMT substrate-binding domain-containing protein</fullName>
    </recommendedName>
</protein>
<dbReference type="SUPFAM" id="SSF81822">
    <property type="entry name" value="RuBisCo LSMT C-terminal, substrate-binding domain"/>
    <property type="match status" value="1"/>
</dbReference>
<keyword evidence="2" id="KW-0808">Transferase</keyword>
<evidence type="ECO:0000313" key="6">
    <source>
        <dbReference type="EMBL" id="KFA88255.1"/>
    </source>
</evidence>
<feature type="domain" description="Rubisco LSMT substrate-binding" evidence="5">
    <location>
        <begin position="285"/>
        <end position="407"/>
    </location>
</feature>
<sequence length="457" mass="51093">MTPAHPSATPPPSELRTSPEDSDQKLATLLRWLEDGGARLPKLHIARQQNGERSVLARADIAAGEAVLQVPRGHLITLEVAKSSDIGRLIQSHVNPDNEEIYLASFLLQEKLRPDSFWKPYVDTLPEAFPHVPLFFGDSERALLKGSFLLTLLEFQVYTLRQDHALLCQKVPGYERFSLEEFVWARLSVSSRNFGLKVGGLQGRALVPLADMLNHRRPPDVLWDTSADGQFFVMTAQNAVASGLEIHDSYGAKSNDLLLLHFGFVASDNEQDEVFLSLGLPEGAAMASAKQKLLGLSSPTARQPFKVPLQLEHASTQRMFSFLRVACAAPLELPRLAPRLLTGLGSIKPLGVANEERVLRALAAACEARLAAFDTSLDEDERLLREETLSYNARSCVLLRREEKRMLRAWLELTRTGLELLRMPRAELERLAALPQSPWGWFDRYVREAVLELVRRA</sequence>
<evidence type="ECO:0000259" key="5">
    <source>
        <dbReference type="Pfam" id="PF09273"/>
    </source>
</evidence>
<dbReference type="InterPro" id="IPR036464">
    <property type="entry name" value="Rubisco_LSMT_subst-bd_sf"/>
</dbReference>
<evidence type="ECO:0000313" key="7">
    <source>
        <dbReference type="Proteomes" id="UP000028547"/>
    </source>
</evidence>